<dbReference type="GO" id="GO:0000976">
    <property type="term" value="F:transcription cis-regulatory region binding"/>
    <property type="evidence" value="ECO:0007669"/>
    <property type="project" value="TreeGrafter"/>
</dbReference>
<dbReference type="Pfam" id="PF00356">
    <property type="entry name" value="LacI"/>
    <property type="match status" value="1"/>
</dbReference>
<keyword evidence="4" id="KW-0804">Transcription</keyword>
<dbReference type="PANTHER" id="PTHR30146">
    <property type="entry name" value="LACI-RELATED TRANSCRIPTIONAL REPRESSOR"/>
    <property type="match status" value="1"/>
</dbReference>
<feature type="domain" description="HTH lacI-type" evidence="5">
    <location>
        <begin position="2"/>
        <end position="56"/>
    </location>
</feature>
<dbReference type="GO" id="GO:0003700">
    <property type="term" value="F:DNA-binding transcription factor activity"/>
    <property type="evidence" value="ECO:0007669"/>
    <property type="project" value="TreeGrafter"/>
</dbReference>
<evidence type="ECO:0000313" key="6">
    <source>
        <dbReference type="EMBL" id="KRM60939.1"/>
    </source>
</evidence>
<keyword evidence="2" id="KW-0805">Transcription regulation</keyword>
<dbReference type="OrthoDB" id="9775106at2"/>
<accession>A0A0R2AA65</accession>
<dbReference type="AlphaFoldDB" id="A0A0R2AA65"/>
<reference evidence="6 7" key="1">
    <citation type="journal article" date="2015" name="Genome Announc.">
        <title>Expanding the biotechnology potential of lactobacilli through comparative genomics of 213 strains and associated genera.</title>
        <authorList>
            <person name="Sun Z."/>
            <person name="Harris H.M."/>
            <person name="McCann A."/>
            <person name="Guo C."/>
            <person name="Argimon S."/>
            <person name="Zhang W."/>
            <person name="Yang X."/>
            <person name="Jeffery I.B."/>
            <person name="Cooney J.C."/>
            <person name="Kagawa T.F."/>
            <person name="Liu W."/>
            <person name="Song Y."/>
            <person name="Salvetti E."/>
            <person name="Wrobel A."/>
            <person name="Rasinkangas P."/>
            <person name="Parkhill J."/>
            <person name="Rea M.C."/>
            <person name="O'Sullivan O."/>
            <person name="Ritari J."/>
            <person name="Douillard F.P."/>
            <person name="Paul Ross R."/>
            <person name="Yang R."/>
            <person name="Briner A.E."/>
            <person name="Felis G.E."/>
            <person name="de Vos W.M."/>
            <person name="Barrangou R."/>
            <person name="Klaenhammer T.R."/>
            <person name="Caufield P.W."/>
            <person name="Cui Y."/>
            <person name="Zhang H."/>
            <person name="O'Toole P.W."/>
        </authorList>
    </citation>
    <scope>NUCLEOTIDE SEQUENCE [LARGE SCALE GENOMIC DNA]</scope>
    <source>
        <strain evidence="6 7">DSM 20634</strain>
    </source>
</reference>
<evidence type="ECO:0000259" key="5">
    <source>
        <dbReference type="PROSITE" id="PS50932"/>
    </source>
</evidence>
<proteinExistence type="predicted"/>
<dbReference type="SUPFAM" id="SSF47413">
    <property type="entry name" value="lambda repressor-like DNA-binding domains"/>
    <property type="match status" value="1"/>
</dbReference>
<dbReference type="Pfam" id="PF13377">
    <property type="entry name" value="Peripla_BP_3"/>
    <property type="match status" value="1"/>
</dbReference>
<keyword evidence="1" id="KW-0678">Repressor</keyword>
<sequence>MVTIREVAKLAGVSMTTVSRAFNPKAVIKEDTRQKIFKIANDIGYAPNISARGLVTNKKFVIGVFLSSIHTNMSTYLSDILSNIHDALPDNYLLSVEGIDRIDNIEQKVKNRFDGILVVSQSAADNQFIYKMKTNHIPMVVVLRKMDNPEIDNIYPDDERAILDAVNYIADQGHQRIGFIEGRPEFEATIARRRGIEIGCAANHLVLVDDAVKVGDFSPAAGKKLMAEILQLPAATRPTCVICANDDMALGAMRACYERGVKVPDDISIMGFDNVAYARLSTPSLTTINNPIQEMASAGIKRLISIIDNPHQERLSMVMTPALVIRESIGQQN</sequence>
<keyword evidence="7" id="KW-1185">Reference proteome</keyword>
<dbReference type="Gene3D" id="3.40.50.2300">
    <property type="match status" value="2"/>
</dbReference>
<evidence type="ECO:0000313" key="7">
    <source>
        <dbReference type="Proteomes" id="UP000051733"/>
    </source>
</evidence>
<dbReference type="Gene3D" id="1.10.260.40">
    <property type="entry name" value="lambda repressor-like DNA-binding domains"/>
    <property type="match status" value="1"/>
</dbReference>
<dbReference type="CDD" id="cd01392">
    <property type="entry name" value="HTH_LacI"/>
    <property type="match status" value="1"/>
</dbReference>
<dbReference type="InterPro" id="IPR046335">
    <property type="entry name" value="LacI/GalR-like_sensor"/>
</dbReference>
<dbReference type="PRINTS" id="PR00036">
    <property type="entry name" value="HTHLACI"/>
</dbReference>
<dbReference type="RefSeq" id="WP_057780298.1">
    <property type="nucleotide sequence ID" value="NZ_AYYY01000061.1"/>
</dbReference>
<dbReference type="PANTHER" id="PTHR30146:SF148">
    <property type="entry name" value="HTH-TYPE TRANSCRIPTIONAL REPRESSOR PURR-RELATED"/>
    <property type="match status" value="1"/>
</dbReference>
<dbReference type="EMBL" id="AYYY01000061">
    <property type="protein sequence ID" value="KRM60939.1"/>
    <property type="molecule type" value="Genomic_DNA"/>
</dbReference>
<evidence type="ECO:0000256" key="2">
    <source>
        <dbReference type="ARBA" id="ARBA00023015"/>
    </source>
</evidence>
<dbReference type="PROSITE" id="PS50932">
    <property type="entry name" value="HTH_LACI_2"/>
    <property type="match status" value="1"/>
</dbReference>
<keyword evidence="3" id="KW-0238">DNA-binding</keyword>
<evidence type="ECO:0000256" key="3">
    <source>
        <dbReference type="ARBA" id="ARBA00023125"/>
    </source>
</evidence>
<dbReference type="InterPro" id="IPR000843">
    <property type="entry name" value="HTH_LacI"/>
</dbReference>
<dbReference type="SMART" id="SM00354">
    <property type="entry name" value="HTH_LACI"/>
    <property type="match status" value="1"/>
</dbReference>
<dbReference type="InterPro" id="IPR010982">
    <property type="entry name" value="Lambda_DNA-bd_dom_sf"/>
</dbReference>
<dbReference type="CDD" id="cd06267">
    <property type="entry name" value="PBP1_LacI_sugar_binding-like"/>
    <property type="match status" value="1"/>
</dbReference>
<evidence type="ECO:0000256" key="1">
    <source>
        <dbReference type="ARBA" id="ARBA00022491"/>
    </source>
</evidence>
<dbReference type="STRING" id="1423813.FC26_GL000428"/>
<dbReference type="SUPFAM" id="SSF53822">
    <property type="entry name" value="Periplasmic binding protein-like I"/>
    <property type="match status" value="1"/>
</dbReference>
<evidence type="ECO:0000256" key="4">
    <source>
        <dbReference type="ARBA" id="ARBA00023163"/>
    </source>
</evidence>
<name>A0A0R2AA65_9LACO</name>
<gene>
    <name evidence="6" type="ORF">FC26_GL000428</name>
</gene>
<dbReference type="Proteomes" id="UP000051733">
    <property type="component" value="Unassembled WGS sequence"/>
</dbReference>
<dbReference type="InterPro" id="IPR028082">
    <property type="entry name" value="Peripla_BP_I"/>
</dbReference>
<dbReference type="PATRIC" id="fig|1423813.3.peg.437"/>
<organism evidence="6 7">
    <name type="scientific">Paucilactobacillus vaccinostercus DSM 20634</name>
    <dbReference type="NCBI Taxonomy" id="1423813"/>
    <lineage>
        <taxon>Bacteria</taxon>
        <taxon>Bacillati</taxon>
        <taxon>Bacillota</taxon>
        <taxon>Bacilli</taxon>
        <taxon>Lactobacillales</taxon>
        <taxon>Lactobacillaceae</taxon>
        <taxon>Paucilactobacillus</taxon>
    </lineage>
</organism>
<protein>
    <submittedName>
        <fullName evidence="6">Hexuronate utilization operon transcriptional repressor ExuR</fullName>
    </submittedName>
</protein>
<comment type="caution">
    <text evidence="6">The sequence shown here is derived from an EMBL/GenBank/DDBJ whole genome shotgun (WGS) entry which is preliminary data.</text>
</comment>